<protein>
    <recommendedName>
        <fullName evidence="2">guanylate cyclase</fullName>
        <ecNumber evidence="2">4.6.1.2</ecNumber>
    </recommendedName>
</protein>
<feature type="domain" description="Protein kinase" evidence="9">
    <location>
        <begin position="1"/>
        <end position="305"/>
    </location>
</feature>
<evidence type="ECO:0000256" key="2">
    <source>
        <dbReference type="ARBA" id="ARBA00012202"/>
    </source>
</evidence>
<feature type="domain" description="Guanylate cyclase" evidence="10">
    <location>
        <begin position="368"/>
        <end position="487"/>
    </location>
</feature>
<dbReference type="GO" id="GO:0001653">
    <property type="term" value="F:peptide receptor activity"/>
    <property type="evidence" value="ECO:0007669"/>
    <property type="project" value="TreeGrafter"/>
</dbReference>
<evidence type="ECO:0000256" key="8">
    <source>
        <dbReference type="ARBA" id="ARBA00023293"/>
    </source>
</evidence>
<dbReference type="EMBL" id="FN656186">
    <property type="protein sequence ID" value="CBY40944.1"/>
    <property type="molecule type" value="Genomic_DNA"/>
</dbReference>
<sequence>MNGQSGPQLRKRYTDLVVFKETVVAIKDLGPQFALNRLMKQEKEELRRMMSMNHRNVAVFHGLLYEDEHGYFLQELVKSFFVELCVLSRSCFAKQENGTLLLLTRAQEYGAHGSLKDILSSKIQLTWEMKKSLVIDLIEGLAYIHRSALGYHGFLNTTSCLVTGRLAVKVGNYAPEILNNPSESDVCEYTRKLQYALYDFAILNGSLLFSQNMIFFLATLQRADVYSFAIIAHEVIYGKGCFWLGPETPNPNIETLGKSSSMNQFKSSVEMANTIVACWAQNPLDRPELERLRKTMTSGPRKDMVDDLATRLQDYTTKLDQMVDQKTRKIAEEKMKSEDLVYNLLPKSVAEDLSTGKAYEPVEFKAVTIYQSDIQGFTKIGTQSAPIQIMTMLRLIYEIFDRIISTVDAYKVETIGDAYVAVSGAHPPNSNHASQIATFALAVHLNQREIDKFKIPHLPDEKLKIRIGLHSGPVVSGVVGNVMPRWC</sequence>
<evidence type="ECO:0000256" key="1">
    <source>
        <dbReference type="ARBA" id="ARBA00004167"/>
    </source>
</evidence>
<accession>E4YZR6</accession>
<comment type="subcellular location">
    <subcellularLocation>
        <location evidence="1">Membrane</location>
        <topology evidence="1">Single-pass membrane protein</topology>
    </subcellularLocation>
</comment>
<dbReference type="GO" id="GO:0005524">
    <property type="term" value="F:ATP binding"/>
    <property type="evidence" value="ECO:0007669"/>
    <property type="project" value="InterPro"/>
</dbReference>
<dbReference type="Pfam" id="PF00211">
    <property type="entry name" value="Guanylate_cyc"/>
    <property type="match status" value="1"/>
</dbReference>
<dbReference type="EC" id="4.6.1.2" evidence="2"/>
<dbReference type="InterPro" id="IPR011009">
    <property type="entry name" value="Kinase-like_dom_sf"/>
</dbReference>
<dbReference type="PROSITE" id="PS50011">
    <property type="entry name" value="PROTEIN_KINASE_DOM"/>
    <property type="match status" value="1"/>
</dbReference>
<evidence type="ECO:0000259" key="10">
    <source>
        <dbReference type="PROSITE" id="PS50125"/>
    </source>
</evidence>
<dbReference type="SMART" id="SM00044">
    <property type="entry name" value="CYCc"/>
    <property type="match status" value="1"/>
</dbReference>
<dbReference type="SUPFAM" id="SSF55073">
    <property type="entry name" value="Nucleotide cyclase"/>
    <property type="match status" value="1"/>
</dbReference>
<dbReference type="GO" id="GO:0035556">
    <property type="term" value="P:intracellular signal transduction"/>
    <property type="evidence" value="ECO:0007669"/>
    <property type="project" value="InterPro"/>
</dbReference>
<dbReference type="GO" id="GO:0005886">
    <property type="term" value="C:plasma membrane"/>
    <property type="evidence" value="ECO:0007669"/>
    <property type="project" value="TreeGrafter"/>
</dbReference>
<proteinExistence type="predicted"/>
<dbReference type="GO" id="GO:0007168">
    <property type="term" value="P:receptor guanylyl cyclase signaling pathway"/>
    <property type="evidence" value="ECO:0007669"/>
    <property type="project" value="TreeGrafter"/>
</dbReference>
<dbReference type="GO" id="GO:0004016">
    <property type="term" value="F:adenylate cyclase activity"/>
    <property type="evidence" value="ECO:0007669"/>
    <property type="project" value="TreeGrafter"/>
</dbReference>
<dbReference type="GO" id="GO:0004383">
    <property type="term" value="F:guanylate cyclase activity"/>
    <property type="evidence" value="ECO:0007669"/>
    <property type="project" value="UniProtKB-EC"/>
</dbReference>
<evidence type="ECO:0000256" key="7">
    <source>
        <dbReference type="ARBA" id="ARBA00023239"/>
    </source>
</evidence>
<dbReference type="PANTHER" id="PTHR11920">
    <property type="entry name" value="GUANYLYL CYCLASE"/>
    <property type="match status" value="1"/>
</dbReference>
<dbReference type="InterPro" id="IPR050401">
    <property type="entry name" value="Cyclic_nucleotide_synthase"/>
</dbReference>
<evidence type="ECO:0000256" key="4">
    <source>
        <dbReference type="ARBA" id="ARBA00022741"/>
    </source>
</evidence>
<feature type="non-terminal residue" evidence="11">
    <location>
        <position position="487"/>
    </location>
</feature>
<name>E4YZR6_OIKDI</name>
<dbReference type="GO" id="GO:0004672">
    <property type="term" value="F:protein kinase activity"/>
    <property type="evidence" value="ECO:0007669"/>
    <property type="project" value="InterPro"/>
</dbReference>
<gene>
    <name evidence="11" type="ORF">GSOID_T00022984001</name>
</gene>
<dbReference type="PROSITE" id="PS50125">
    <property type="entry name" value="GUANYLATE_CYCLASE_2"/>
    <property type="match status" value="1"/>
</dbReference>
<evidence type="ECO:0000313" key="11">
    <source>
        <dbReference type="EMBL" id="CBY40944.1"/>
    </source>
</evidence>
<organism evidence="11">
    <name type="scientific">Oikopleura dioica</name>
    <name type="common">Tunicate</name>
    <dbReference type="NCBI Taxonomy" id="34765"/>
    <lineage>
        <taxon>Eukaryota</taxon>
        <taxon>Metazoa</taxon>
        <taxon>Chordata</taxon>
        <taxon>Tunicata</taxon>
        <taxon>Appendicularia</taxon>
        <taxon>Copelata</taxon>
        <taxon>Oikopleuridae</taxon>
        <taxon>Oikopleura</taxon>
    </lineage>
</organism>
<reference evidence="11" key="1">
    <citation type="journal article" date="2010" name="Science">
        <title>Plasticity of animal genome architecture unmasked by rapid evolution of a pelagic tunicate.</title>
        <authorList>
            <person name="Denoeud F."/>
            <person name="Henriet S."/>
            <person name="Mungpakdee S."/>
            <person name="Aury J.M."/>
            <person name="Da Silva C."/>
            <person name="Brinkmann H."/>
            <person name="Mikhaleva J."/>
            <person name="Olsen L.C."/>
            <person name="Jubin C."/>
            <person name="Canestro C."/>
            <person name="Bouquet J.M."/>
            <person name="Danks G."/>
            <person name="Poulain J."/>
            <person name="Campsteijn C."/>
            <person name="Adamski M."/>
            <person name="Cross I."/>
            <person name="Yadetie F."/>
            <person name="Muffato M."/>
            <person name="Louis A."/>
            <person name="Butcher S."/>
            <person name="Tsagkogeorga G."/>
            <person name="Konrad A."/>
            <person name="Singh S."/>
            <person name="Jensen M.F."/>
            <person name="Cong E.H."/>
            <person name="Eikeseth-Otteraa H."/>
            <person name="Noel B."/>
            <person name="Anthouard V."/>
            <person name="Porcel B.M."/>
            <person name="Kachouri-Lafond R."/>
            <person name="Nishino A."/>
            <person name="Ugolini M."/>
            <person name="Chourrout P."/>
            <person name="Nishida H."/>
            <person name="Aasland R."/>
            <person name="Huzurbazar S."/>
            <person name="Westhof E."/>
            <person name="Delsuc F."/>
            <person name="Lehrach H."/>
            <person name="Reinhardt R."/>
            <person name="Weissenbach J."/>
            <person name="Roy S.W."/>
            <person name="Artiguenave F."/>
            <person name="Postlethwait J.H."/>
            <person name="Manak J.R."/>
            <person name="Thompson E.M."/>
            <person name="Jaillon O."/>
            <person name="Du Pasquier L."/>
            <person name="Boudinot P."/>
            <person name="Liberles D.A."/>
            <person name="Volff J.N."/>
            <person name="Philippe H."/>
            <person name="Lenhard B."/>
            <person name="Roest Crollius H."/>
            <person name="Wincker P."/>
            <person name="Chourrout D."/>
        </authorList>
    </citation>
    <scope>NUCLEOTIDE SEQUENCE [LARGE SCALE GENOMIC DNA]</scope>
</reference>
<dbReference type="Gene3D" id="1.10.510.10">
    <property type="entry name" value="Transferase(Phosphotransferase) domain 1"/>
    <property type="match status" value="1"/>
</dbReference>
<dbReference type="CDD" id="cd07302">
    <property type="entry name" value="CHD"/>
    <property type="match status" value="1"/>
</dbReference>
<keyword evidence="5" id="KW-1133">Transmembrane helix</keyword>
<keyword evidence="3" id="KW-0812">Transmembrane</keyword>
<evidence type="ECO:0000259" key="9">
    <source>
        <dbReference type="PROSITE" id="PS50011"/>
    </source>
</evidence>
<dbReference type="InterPro" id="IPR029787">
    <property type="entry name" value="Nucleotide_cyclase"/>
</dbReference>
<keyword evidence="6" id="KW-0472">Membrane</keyword>
<dbReference type="InterPro" id="IPR000719">
    <property type="entry name" value="Prot_kinase_dom"/>
</dbReference>
<evidence type="ECO:0000256" key="5">
    <source>
        <dbReference type="ARBA" id="ARBA00022989"/>
    </source>
</evidence>
<dbReference type="InterPro" id="IPR001245">
    <property type="entry name" value="Ser-Thr/Tyr_kinase_cat_dom"/>
</dbReference>
<dbReference type="InterPro" id="IPR001054">
    <property type="entry name" value="A/G_cyclase"/>
</dbReference>
<keyword evidence="4" id="KW-0547">Nucleotide-binding</keyword>
<dbReference type="Pfam" id="PF07714">
    <property type="entry name" value="PK_Tyr_Ser-Thr"/>
    <property type="match status" value="1"/>
</dbReference>
<dbReference type="Proteomes" id="UP000011014">
    <property type="component" value="Unassembled WGS sequence"/>
</dbReference>
<dbReference type="AlphaFoldDB" id="E4YZR6"/>
<dbReference type="PANTHER" id="PTHR11920:SF335">
    <property type="entry name" value="GUANYLATE CYCLASE"/>
    <property type="match status" value="1"/>
</dbReference>
<dbReference type="SUPFAM" id="SSF56112">
    <property type="entry name" value="Protein kinase-like (PK-like)"/>
    <property type="match status" value="1"/>
</dbReference>
<evidence type="ECO:0000256" key="6">
    <source>
        <dbReference type="ARBA" id="ARBA00023136"/>
    </source>
</evidence>
<evidence type="ECO:0000256" key="3">
    <source>
        <dbReference type="ARBA" id="ARBA00022692"/>
    </source>
</evidence>
<keyword evidence="8" id="KW-0141">cGMP biosynthesis</keyword>
<dbReference type="Gene3D" id="3.30.70.1230">
    <property type="entry name" value="Nucleotide cyclase"/>
    <property type="match status" value="1"/>
</dbReference>
<keyword evidence="7" id="KW-0456">Lyase</keyword>